<feature type="region of interest" description="Disordered" evidence="4">
    <location>
        <begin position="813"/>
        <end position="876"/>
    </location>
</feature>
<dbReference type="SUPFAM" id="SSF49879">
    <property type="entry name" value="SMAD/FHA domain"/>
    <property type="match status" value="1"/>
</dbReference>
<dbReference type="SUPFAM" id="SSF46785">
    <property type="entry name" value="Winged helix' DNA-binding domain"/>
    <property type="match status" value="1"/>
</dbReference>
<feature type="region of interest" description="Disordered" evidence="4">
    <location>
        <begin position="1211"/>
        <end position="1246"/>
    </location>
</feature>
<dbReference type="Gene3D" id="1.10.10.10">
    <property type="entry name" value="Winged helix-like DNA-binding domain superfamily/Winged helix DNA-binding domain"/>
    <property type="match status" value="1"/>
</dbReference>
<feature type="compositionally biased region" description="Polar residues" evidence="4">
    <location>
        <begin position="842"/>
        <end position="851"/>
    </location>
</feature>
<dbReference type="InParanoid" id="A0A2P5HWI2"/>
<dbReference type="InterPro" id="IPR008984">
    <property type="entry name" value="SMAD_FHA_dom_sf"/>
</dbReference>
<feature type="compositionally biased region" description="Low complexity" evidence="4">
    <location>
        <begin position="971"/>
        <end position="1002"/>
    </location>
</feature>
<feature type="region of interest" description="Disordered" evidence="4">
    <location>
        <begin position="953"/>
        <end position="1124"/>
    </location>
</feature>
<evidence type="ECO:0000259" key="5">
    <source>
        <dbReference type="PROSITE" id="PS50006"/>
    </source>
</evidence>
<dbReference type="PROSITE" id="PS50039">
    <property type="entry name" value="FORK_HEAD_3"/>
    <property type="match status" value="1"/>
</dbReference>
<comment type="subcellular location">
    <subcellularLocation>
        <location evidence="3">Nucleus</location>
    </subcellularLocation>
</comment>
<feature type="domain" description="FHA" evidence="5">
    <location>
        <begin position="391"/>
        <end position="449"/>
    </location>
</feature>
<accession>A0A2P5HWI2</accession>
<keyword evidence="1 3" id="KW-0238">DNA-binding</keyword>
<evidence type="ECO:0008006" key="9">
    <source>
        <dbReference type="Google" id="ProtNLM"/>
    </source>
</evidence>
<feature type="compositionally biased region" description="Polar residues" evidence="4">
    <location>
        <begin position="1022"/>
        <end position="1032"/>
    </location>
</feature>
<feature type="compositionally biased region" description="Acidic residues" evidence="4">
    <location>
        <begin position="531"/>
        <end position="540"/>
    </location>
</feature>
<evidence type="ECO:0000313" key="8">
    <source>
        <dbReference type="Proteomes" id="UP000094444"/>
    </source>
</evidence>
<feature type="region of interest" description="Disordered" evidence="4">
    <location>
        <begin position="504"/>
        <end position="709"/>
    </location>
</feature>
<feature type="compositionally biased region" description="Basic and acidic residues" evidence="4">
    <location>
        <begin position="563"/>
        <end position="576"/>
    </location>
</feature>
<evidence type="ECO:0000256" key="3">
    <source>
        <dbReference type="PROSITE-ProRule" id="PRU00089"/>
    </source>
</evidence>
<dbReference type="AlphaFoldDB" id="A0A2P5HWI2"/>
<dbReference type="InterPro" id="IPR000253">
    <property type="entry name" value="FHA_dom"/>
</dbReference>
<feature type="compositionally biased region" description="Basic and acidic residues" evidence="4">
    <location>
        <begin position="108"/>
        <end position="122"/>
    </location>
</feature>
<feature type="compositionally biased region" description="Polar residues" evidence="4">
    <location>
        <begin position="56"/>
        <end position="65"/>
    </location>
</feature>
<feature type="compositionally biased region" description="Low complexity" evidence="4">
    <location>
        <begin position="1033"/>
        <end position="1047"/>
    </location>
</feature>
<dbReference type="InterPro" id="IPR045178">
    <property type="entry name" value="Fhl1/FHA1"/>
</dbReference>
<feature type="DNA-binding region" description="Fork-head" evidence="3">
    <location>
        <begin position="711"/>
        <end position="784"/>
    </location>
</feature>
<feature type="compositionally biased region" description="Low complexity" evidence="4">
    <location>
        <begin position="23"/>
        <end position="41"/>
    </location>
</feature>
<feature type="compositionally biased region" description="Polar residues" evidence="4">
    <location>
        <begin position="1212"/>
        <end position="1246"/>
    </location>
</feature>
<keyword evidence="2 3" id="KW-0539">Nucleus</keyword>
<feature type="domain" description="Fork-head" evidence="6">
    <location>
        <begin position="711"/>
        <end position="784"/>
    </location>
</feature>
<dbReference type="EMBL" id="MAVT02000606">
    <property type="protein sequence ID" value="POS74586.1"/>
    <property type="molecule type" value="Genomic_DNA"/>
</dbReference>
<dbReference type="PANTHER" id="PTHR21712">
    <property type="entry name" value="PRE-RRNA-PROCESSING PROTEIN FHL1"/>
    <property type="match status" value="1"/>
</dbReference>
<gene>
    <name evidence="7" type="ORF">DHEL01_v207028</name>
</gene>
<feature type="compositionally biased region" description="Low complexity" evidence="4">
    <location>
        <begin position="1089"/>
        <end position="1122"/>
    </location>
</feature>
<feature type="compositionally biased region" description="Basic and acidic residues" evidence="4">
    <location>
        <begin position="1"/>
        <end position="11"/>
    </location>
</feature>
<sequence length="1246" mass="134107">MTSSHSQDDPSGHLSTPQPQPGPQSQSQSQSQPQVESQSQPAAGQPPTSKPPSPSERPSAQTGPVDTNHADDTTTTANQESAPPRNRPMSSDQPAHPVQPSAPPSDEVPPRRHADDDQENHSADRVHNWLNKTGEAQPQPGDTETAQFAALREEAAAADVVAAVDPHAANGLSSDFANPDVPMLEQDVSQGFAEHIDGDNYLGQMRFPWMHQAQIWESAPAVFHPGISVQGAGHGMSDDDDAASLEDQLELDGACFDRMARLEFSDSYVEITTNTTIIGRDQRVYKKALRNKRIVEEGGNVSGVVPQKRGQYSRSYVSQEGGALGPESDDEGRSRSSKRRRIVDNGLDALLPRPGSPSADNHPARAKVISSRQYLFDHTPGAVPVDMESLRPSSDDVARIDIHGAGPNIIETSKGISRDHLKIQYNEETRVWQATAIGRNGFFCDDRLYRKNDVVTLRSGADLQIQGVGFIFTIHGVEDGKFGNEEPRAYYEGDKKMSLDFTDSRAESDMRDTDDEESPPAKNPNGTAMIDTDDSDDSDGDADRSAVPKPAVNVGHPNAEPEEPIRPTTESDHVRDTSQSMGPDAPQAMVPPKKRGPGRPPKNGVMSKREERELRKKREEEDKKNNPPQEPGEPPTKRKVGRPRKHPRREDEGDQPEKRKYKPRKPKNEDGEEEEDPEGDKADKQKRLQKPKTPPLELGKKEDWSDEKLQKPNKNYQMLIDEVLTAAPDGLTLKQIYKRIAMAYPYFYFCVDTKGWESSVRHNLIGSLCFEKNQETHLWKRVPGIALESGKKRKPSDTIADVRAQTIYNNNLNATHNYQQPPPPQQYATQQMVPAGGGPQMNGISHQIPNHAQQPLRGRPGQGPPAPSQRAPAMVHSGPAVEPSLREFLNKFSKEVVKQLQGRVKCPRAVAVSVINRGLGLTDMSLAPEHENFEKAIINIFHTHKLTYSKPKTAAPSMTTMEAPRPPATSPAPTTNGDGSASAPGSAPAATSPVPATSTSAPDGSGPRDTNGSTPALPAPNSAGTTASQANGSLAATASAQNTTAASGNPALGRNDSSIVGPTLAGPSAPSSAPELGHTSRASGGGNSSGSSTTVRPTSIPSVNSPVPSRSSATPAAGTPAPNVDNVQLLDPTLVGVIKQFKELSQQVLKPQLGLLLAEILVMSAVNRVLGFTEETIVPQTAQNTKLGLKEAEDALMNSLRPRVDSYLRSKQVPSSVHSAAPATSTPSPIHGATTTAALPLSDSSR</sequence>
<dbReference type="GO" id="GO:0060962">
    <property type="term" value="P:regulation of ribosomal protein gene transcription by RNA polymerase II"/>
    <property type="evidence" value="ECO:0007669"/>
    <property type="project" value="InterPro"/>
</dbReference>
<dbReference type="PANTHER" id="PTHR21712:SF29">
    <property type="entry name" value="PRE-RRNA-PROCESSING PROTEIN FHL1"/>
    <property type="match status" value="1"/>
</dbReference>
<evidence type="ECO:0000259" key="6">
    <source>
        <dbReference type="PROSITE" id="PS50039"/>
    </source>
</evidence>
<dbReference type="PROSITE" id="PS50006">
    <property type="entry name" value="FHA_DOMAIN"/>
    <property type="match status" value="1"/>
</dbReference>
<dbReference type="InterPro" id="IPR036390">
    <property type="entry name" value="WH_DNA-bd_sf"/>
</dbReference>
<dbReference type="GO" id="GO:0005634">
    <property type="term" value="C:nucleus"/>
    <property type="evidence" value="ECO:0007669"/>
    <property type="project" value="UniProtKB-SubCell"/>
</dbReference>
<feature type="region of interest" description="Disordered" evidence="4">
    <location>
        <begin position="1"/>
        <end position="122"/>
    </location>
</feature>
<feature type="region of interest" description="Disordered" evidence="4">
    <location>
        <begin position="302"/>
        <end position="363"/>
    </location>
</feature>
<feature type="compositionally biased region" description="Basic residues" evidence="4">
    <location>
        <begin position="637"/>
        <end position="647"/>
    </location>
</feature>
<comment type="caution">
    <text evidence="7">The sequence shown here is derived from an EMBL/GenBank/DDBJ whole genome shotgun (WGS) entry which is preliminary data.</text>
</comment>
<protein>
    <recommendedName>
        <fullName evidence="9">Fork head domain-containing protein</fullName>
    </recommendedName>
</protein>
<feature type="compositionally biased region" description="Basic and acidic residues" evidence="4">
    <location>
        <begin position="698"/>
        <end position="709"/>
    </location>
</feature>
<dbReference type="GO" id="GO:0043565">
    <property type="term" value="F:sequence-specific DNA binding"/>
    <property type="evidence" value="ECO:0007669"/>
    <property type="project" value="InterPro"/>
</dbReference>
<dbReference type="Proteomes" id="UP000094444">
    <property type="component" value="Unassembled WGS sequence"/>
</dbReference>
<reference evidence="7" key="1">
    <citation type="submission" date="2017-09" db="EMBL/GenBank/DDBJ databases">
        <title>Polyketide synthases of a Diaporthe helianthi virulent isolate.</title>
        <authorList>
            <person name="Baroncelli R."/>
        </authorList>
    </citation>
    <scope>NUCLEOTIDE SEQUENCE [LARGE SCALE GENOMIC DNA]</scope>
    <source>
        <strain evidence="7">7/96</strain>
    </source>
</reference>
<name>A0A2P5HWI2_DIAHE</name>
<evidence type="ECO:0000256" key="2">
    <source>
        <dbReference type="ARBA" id="ARBA00023242"/>
    </source>
</evidence>
<proteinExistence type="predicted"/>
<evidence type="ECO:0000256" key="1">
    <source>
        <dbReference type="ARBA" id="ARBA00023125"/>
    </source>
</evidence>
<dbReference type="GO" id="GO:0003700">
    <property type="term" value="F:DNA-binding transcription factor activity"/>
    <property type="evidence" value="ECO:0007669"/>
    <property type="project" value="InterPro"/>
</dbReference>
<keyword evidence="8" id="KW-1185">Reference proteome</keyword>
<dbReference type="OrthoDB" id="5402974at2759"/>
<feature type="compositionally biased region" description="Basic and acidic residues" evidence="4">
    <location>
        <begin position="648"/>
        <end position="658"/>
    </location>
</feature>
<dbReference type="InterPro" id="IPR036388">
    <property type="entry name" value="WH-like_DNA-bd_sf"/>
</dbReference>
<evidence type="ECO:0000256" key="4">
    <source>
        <dbReference type="SAM" id="MobiDB-lite"/>
    </source>
</evidence>
<feature type="compositionally biased region" description="Basic and acidic residues" evidence="4">
    <location>
        <begin position="607"/>
        <end position="625"/>
    </location>
</feature>
<dbReference type="Pfam" id="PF00250">
    <property type="entry name" value="Forkhead"/>
    <property type="match status" value="1"/>
</dbReference>
<dbReference type="STRING" id="158607.A0A2P5HWI2"/>
<evidence type="ECO:0000313" key="7">
    <source>
        <dbReference type="EMBL" id="POS74586.1"/>
    </source>
</evidence>
<organism evidence="7 8">
    <name type="scientific">Diaporthe helianthi</name>
    <dbReference type="NCBI Taxonomy" id="158607"/>
    <lineage>
        <taxon>Eukaryota</taxon>
        <taxon>Fungi</taxon>
        <taxon>Dikarya</taxon>
        <taxon>Ascomycota</taxon>
        <taxon>Pezizomycotina</taxon>
        <taxon>Sordariomycetes</taxon>
        <taxon>Sordariomycetidae</taxon>
        <taxon>Diaporthales</taxon>
        <taxon>Diaporthaceae</taxon>
        <taxon>Diaporthe</taxon>
    </lineage>
</organism>
<dbReference type="SMART" id="SM00339">
    <property type="entry name" value="FH"/>
    <property type="match status" value="1"/>
</dbReference>
<dbReference type="PRINTS" id="PR00053">
    <property type="entry name" value="FORKHEAD"/>
</dbReference>
<dbReference type="InterPro" id="IPR001766">
    <property type="entry name" value="Fork_head_dom"/>
</dbReference>